<evidence type="ECO:0000256" key="2">
    <source>
        <dbReference type="ARBA" id="ARBA00022692"/>
    </source>
</evidence>
<feature type="transmembrane region" description="Helical" evidence="5">
    <location>
        <begin position="131"/>
        <end position="149"/>
    </location>
</feature>
<feature type="transmembrane region" description="Helical" evidence="5">
    <location>
        <begin position="20"/>
        <end position="37"/>
    </location>
</feature>
<feature type="domain" description="G-protein coupled receptors family 1 profile" evidence="6">
    <location>
        <begin position="29"/>
        <end position="280"/>
    </location>
</feature>
<keyword evidence="4 5" id="KW-0472">Membrane</keyword>
<dbReference type="Proteomes" id="UP000663828">
    <property type="component" value="Unassembled WGS sequence"/>
</dbReference>
<dbReference type="PROSITE" id="PS50262">
    <property type="entry name" value="G_PROTEIN_RECEP_F1_2"/>
    <property type="match status" value="1"/>
</dbReference>
<keyword evidence="9" id="KW-1185">Reference proteome</keyword>
<gene>
    <name evidence="7" type="ORF">EDS130_LOCUS32945</name>
    <name evidence="8" type="ORF">XAT740_LOCUS43627</name>
</gene>
<dbReference type="InterPro" id="IPR000276">
    <property type="entry name" value="GPCR_Rhodpsn"/>
</dbReference>
<evidence type="ECO:0000313" key="9">
    <source>
        <dbReference type="Proteomes" id="UP000663828"/>
    </source>
</evidence>
<evidence type="ECO:0000256" key="4">
    <source>
        <dbReference type="ARBA" id="ARBA00023136"/>
    </source>
</evidence>
<feature type="transmembrane region" description="Helical" evidence="5">
    <location>
        <begin position="217"/>
        <end position="237"/>
    </location>
</feature>
<dbReference type="Proteomes" id="UP000663852">
    <property type="component" value="Unassembled WGS sequence"/>
</dbReference>
<feature type="transmembrane region" description="Helical" evidence="5">
    <location>
        <begin position="49"/>
        <end position="72"/>
    </location>
</feature>
<dbReference type="PANTHER" id="PTHR46641:SF25">
    <property type="entry name" value="CNMAMIDE RECEPTOR-RELATED"/>
    <property type="match status" value="1"/>
</dbReference>
<organism evidence="8 9">
    <name type="scientific">Adineta ricciae</name>
    <name type="common">Rotifer</name>
    <dbReference type="NCBI Taxonomy" id="249248"/>
    <lineage>
        <taxon>Eukaryota</taxon>
        <taxon>Metazoa</taxon>
        <taxon>Spiralia</taxon>
        <taxon>Gnathifera</taxon>
        <taxon>Rotifera</taxon>
        <taxon>Eurotatoria</taxon>
        <taxon>Bdelloidea</taxon>
        <taxon>Adinetida</taxon>
        <taxon>Adinetidae</taxon>
        <taxon>Adineta</taxon>
    </lineage>
</organism>
<dbReference type="EMBL" id="CAJNOR010005407">
    <property type="protein sequence ID" value="CAF1561121.1"/>
    <property type="molecule type" value="Genomic_DNA"/>
</dbReference>
<keyword evidence="3 5" id="KW-1133">Transmembrane helix</keyword>
<comment type="caution">
    <text evidence="8">The sequence shown here is derived from an EMBL/GenBank/DDBJ whole genome shotgun (WGS) entry which is preliminary data.</text>
</comment>
<dbReference type="AlphaFoldDB" id="A0A815XSA9"/>
<dbReference type="Gene3D" id="1.20.1070.10">
    <property type="entry name" value="Rhodopsin 7-helix transmembrane proteins"/>
    <property type="match status" value="1"/>
</dbReference>
<feature type="transmembrane region" description="Helical" evidence="5">
    <location>
        <begin position="257"/>
        <end position="280"/>
    </location>
</feature>
<dbReference type="GO" id="GO:0016020">
    <property type="term" value="C:membrane"/>
    <property type="evidence" value="ECO:0007669"/>
    <property type="project" value="UniProtKB-SubCell"/>
</dbReference>
<dbReference type="SUPFAM" id="SSF81321">
    <property type="entry name" value="Family A G protein-coupled receptor-like"/>
    <property type="match status" value="1"/>
</dbReference>
<dbReference type="InterPro" id="IPR017452">
    <property type="entry name" value="GPCR_Rhodpsn_7TM"/>
</dbReference>
<accession>A0A815XSA9</accession>
<name>A0A815XSA9_ADIRI</name>
<evidence type="ECO:0000313" key="7">
    <source>
        <dbReference type="EMBL" id="CAF1344874.1"/>
    </source>
</evidence>
<dbReference type="EMBL" id="CAJNOJ010000257">
    <property type="protein sequence ID" value="CAF1344874.1"/>
    <property type="molecule type" value="Genomic_DNA"/>
</dbReference>
<sequence>MSSLTMIQIVQGQLVRYLPLFTTIVGTIGNTLNCIIFSRRSLRRNSCSIYFFASSIGNFFAIYFGCVTRILGSYSINPPLTQMALYCKTKTFLTYIGLAGSAWFIVGACADRYASSASTVRIRSFSQVKNARRAVVLIAILVILVYFQMNFCFDGNVQSANCYPATPFCNTWNDFNLLVTFSLFPPILMLMLGWMTIRNVRVGQHLRRESNFKDRQLTAMLFIQVICTGILTLPISVQKIYSEMTLHQNKTVAAQQIESFFATFVVLLALLNTSTSFYLFTLTGKVFRKELKQLFCTKLRQTTVEPTATLMKMTNRKSVFQIEKH</sequence>
<proteinExistence type="predicted"/>
<evidence type="ECO:0000256" key="5">
    <source>
        <dbReference type="SAM" id="Phobius"/>
    </source>
</evidence>
<feature type="transmembrane region" description="Helical" evidence="5">
    <location>
        <begin position="177"/>
        <end position="197"/>
    </location>
</feature>
<keyword evidence="2 5" id="KW-0812">Transmembrane</keyword>
<feature type="transmembrane region" description="Helical" evidence="5">
    <location>
        <begin position="92"/>
        <end position="110"/>
    </location>
</feature>
<evidence type="ECO:0000256" key="1">
    <source>
        <dbReference type="ARBA" id="ARBA00004370"/>
    </source>
</evidence>
<dbReference type="InterPro" id="IPR052954">
    <property type="entry name" value="GPCR-Ligand_Int"/>
</dbReference>
<protein>
    <recommendedName>
        <fullName evidence="6">G-protein coupled receptors family 1 profile domain-containing protein</fullName>
    </recommendedName>
</protein>
<evidence type="ECO:0000313" key="8">
    <source>
        <dbReference type="EMBL" id="CAF1561121.1"/>
    </source>
</evidence>
<dbReference type="PANTHER" id="PTHR46641">
    <property type="entry name" value="FMRFAMIDE RECEPTOR-RELATED"/>
    <property type="match status" value="1"/>
</dbReference>
<dbReference type="GO" id="GO:0004930">
    <property type="term" value="F:G protein-coupled receptor activity"/>
    <property type="evidence" value="ECO:0007669"/>
    <property type="project" value="InterPro"/>
</dbReference>
<evidence type="ECO:0000259" key="6">
    <source>
        <dbReference type="PROSITE" id="PS50262"/>
    </source>
</evidence>
<reference evidence="8" key="1">
    <citation type="submission" date="2021-02" db="EMBL/GenBank/DDBJ databases">
        <authorList>
            <person name="Nowell W R."/>
        </authorList>
    </citation>
    <scope>NUCLEOTIDE SEQUENCE</scope>
</reference>
<dbReference type="OrthoDB" id="9990906at2759"/>
<dbReference type="Pfam" id="PF00001">
    <property type="entry name" value="7tm_1"/>
    <property type="match status" value="1"/>
</dbReference>
<evidence type="ECO:0000256" key="3">
    <source>
        <dbReference type="ARBA" id="ARBA00022989"/>
    </source>
</evidence>
<comment type="subcellular location">
    <subcellularLocation>
        <location evidence="1">Membrane</location>
    </subcellularLocation>
</comment>